<reference evidence="2" key="1">
    <citation type="submission" date="2015-06" db="EMBL/GenBank/DDBJ databases">
        <title>Expansion of signal transduction pathways in fungi by whole-genome duplication.</title>
        <authorList>
            <consortium name="DOE Joint Genome Institute"/>
            <person name="Corrochano L.M."/>
            <person name="Kuo A."/>
            <person name="Marcet-Houben M."/>
            <person name="Polaino S."/>
            <person name="Salamov A."/>
            <person name="Villalobos J.M."/>
            <person name="Alvarez M.I."/>
            <person name="Avalos J."/>
            <person name="Benito E.P."/>
            <person name="Benoit I."/>
            <person name="Burger G."/>
            <person name="Camino L.P."/>
            <person name="Canovas D."/>
            <person name="Cerda-Olmedo E."/>
            <person name="Cheng J.-F."/>
            <person name="Dominguez A."/>
            <person name="Elias M."/>
            <person name="Eslava A.P."/>
            <person name="Glaser F."/>
            <person name="Grimwood J."/>
            <person name="Gutierrez G."/>
            <person name="Heitman J."/>
            <person name="Henrissat B."/>
            <person name="Iturriaga E.A."/>
            <person name="Lang B.F."/>
            <person name="Lavin J.L."/>
            <person name="Lee S."/>
            <person name="Li W."/>
            <person name="Lindquist E."/>
            <person name="Lopez-Garcia S."/>
            <person name="Luque E.M."/>
            <person name="Marcos A.T."/>
            <person name="Martin J."/>
            <person name="McCluskey K."/>
            <person name="Medina H.R."/>
            <person name="Miralles-Duran A."/>
            <person name="Miyazaki A."/>
            <person name="Munoz-Torres E."/>
            <person name="Oguiza J.A."/>
            <person name="Ohm R."/>
            <person name="Olmedo M."/>
            <person name="Orejas M."/>
            <person name="Ortiz-Castellanos L."/>
            <person name="Pisabarro A.G."/>
            <person name="Rodriguez-Romero J."/>
            <person name="Ruiz-Herrera J."/>
            <person name="Ruiz-Vazquez R."/>
            <person name="Sanz C."/>
            <person name="Schackwitz W."/>
            <person name="Schmutz J."/>
            <person name="Shahriari M."/>
            <person name="Shelest E."/>
            <person name="Silva-Franco F."/>
            <person name="Soanes D."/>
            <person name="Syed K."/>
            <person name="Tagua V.G."/>
            <person name="Talbot N.J."/>
            <person name="Thon M."/>
            <person name="De vries R.P."/>
            <person name="Wiebenga A."/>
            <person name="Yadav J.S."/>
            <person name="Braun E.L."/>
            <person name="Baker S."/>
            <person name="Garre V."/>
            <person name="Horwitz B."/>
            <person name="Torres-Martinez S."/>
            <person name="Idnurm A."/>
            <person name="Herrera-Estrella A."/>
            <person name="Gabaldon T."/>
            <person name="Grigoriev I.V."/>
        </authorList>
    </citation>
    <scope>NUCLEOTIDE SEQUENCE [LARGE SCALE GENOMIC DNA]</scope>
    <source>
        <strain evidence="2">NRRL 1555(-)</strain>
    </source>
</reference>
<evidence type="ECO:0000313" key="2">
    <source>
        <dbReference type="Proteomes" id="UP000077315"/>
    </source>
</evidence>
<keyword evidence="2" id="KW-1185">Reference proteome</keyword>
<accession>A0A167PKA0</accession>
<dbReference type="AlphaFoldDB" id="A0A167PKA0"/>
<evidence type="ECO:0000313" key="1">
    <source>
        <dbReference type="EMBL" id="OAD78116.1"/>
    </source>
</evidence>
<name>A0A167PKA0_PHYB8</name>
<dbReference type="InParanoid" id="A0A167PKA0"/>
<gene>
    <name evidence="1" type="ORF">PHYBLDRAFT_141982</name>
</gene>
<protein>
    <submittedName>
        <fullName evidence="1">Uncharacterized protein</fullName>
    </submittedName>
</protein>
<dbReference type="Proteomes" id="UP000077315">
    <property type="component" value="Unassembled WGS sequence"/>
</dbReference>
<dbReference type="VEuPathDB" id="FungiDB:PHYBLDRAFT_141982"/>
<sequence length="195" mass="22420">MSDINTTLINSVRKIEIDIAEIKQMIRMLQDQFSKQFVLTLSTQDFTLERVGGDFKGENEFQKYNLLLPLLHKQDWKACYKEIPGEQPLPQLVLLLDSNLTIKRLQLKTLSHSIKHDLIDKNFSAFSIEWKGILAKHQEYYMMQLERLAKDNGFAIYKCKSAQQDASDSSLSSDNILETDGGKLPIMVFSGRNEC</sequence>
<dbReference type="RefSeq" id="XP_018296156.1">
    <property type="nucleotide sequence ID" value="XM_018430718.1"/>
</dbReference>
<dbReference type="EMBL" id="KV440974">
    <property type="protein sequence ID" value="OAD78116.1"/>
    <property type="molecule type" value="Genomic_DNA"/>
</dbReference>
<organism evidence="1 2">
    <name type="scientific">Phycomyces blakesleeanus (strain ATCC 8743b / DSM 1359 / FGSC 10004 / NBRC 33097 / NRRL 1555)</name>
    <dbReference type="NCBI Taxonomy" id="763407"/>
    <lineage>
        <taxon>Eukaryota</taxon>
        <taxon>Fungi</taxon>
        <taxon>Fungi incertae sedis</taxon>
        <taxon>Mucoromycota</taxon>
        <taxon>Mucoromycotina</taxon>
        <taxon>Mucoromycetes</taxon>
        <taxon>Mucorales</taxon>
        <taxon>Phycomycetaceae</taxon>
        <taxon>Phycomyces</taxon>
    </lineage>
</organism>
<dbReference type="GeneID" id="28991624"/>
<proteinExistence type="predicted"/>